<protein>
    <submittedName>
        <fullName evidence="2">Uncharacterized protein</fullName>
    </submittedName>
</protein>
<gene>
    <name evidence="2" type="ordered locus">Snas_0360</name>
</gene>
<reference evidence="2 3" key="1">
    <citation type="journal article" date="2009" name="Stand. Genomic Sci.">
        <title>Complete genome sequence of Stackebrandtia nassauensis type strain (LLR-40K-21).</title>
        <authorList>
            <person name="Munk C."/>
            <person name="Lapidus A."/>
            <person name="Copeland A."/>
            <person name="Jando M."/>
            <person name="Mayilraj S."/>
            <person name="Glavina Del Rio T."/>
            <person name="Nolan M."/>
            <person name="Chen F."/>
            <person name="Lucas S."/>
            <person name="Tice H."/>
            <person name="Cheng J.F."/>
            <person name="Han C."/>
            <person name="Detter J.C."/>
            <person name="Bruce D."/>
            <person name="Goodwin L."/>
            <person name="Chain P."/>
            <person name="Pitluck S."/>
            <person name="Goker M."/>
            <person name="Ovchinikova G."/>
            <person name="Pati A."/>
            <person name="Ivanova N."/>
            <person name="Mavromatis K."/>
            <person name="Chen A."/>
            <person name="Palaniappan K."/>
            <person name="Land M."/>
            <person name="Hauser L."/>
            <person name="Chang Y.J."/>
            <person name="Jeffries C.D."/>
            <person name="Bristow J."/>
            <person name="Eisen J.A."/>
            <person name="Markowitz V."/>
            <person name="Hugenholtz P."/>
            <person name="Kyrpides N.C."/>
            <person name="Klenk H.P."/>
        </authorList>
    </citation>
    <scope>NUCLEOTIDE SEQUENCE [LARGE SCALE GENOMIC DNA]</scope>
    <source>
        <strain evidence="3">DSM 44728 / CIP 108903 / NRRL B-16338 / NBRC 102104 / LLR-40K-21</strain>
    </source>
</reference>
<organism evidence="2 3">
    <name type="scientific">Stackebrandtia nassauensis (strain DSM 44728 / CIP 108903 / NRRL B-16338 / NBRC 102104 / LLR-40K-21)</name>
    <dbReference type="NCBI Taxonomy" id="446470"/>
    <lineage>
        <taxon>Bacteria</taxon>
        <taxon>Bacillati</taxon>
        <taxon>Actinomycetota</taxon>
        <taxon>Actinomycetes</taxon>
        <taxon>Glycomycetales</taxon>
        <taxon>Glycomycetaceae</taxon>
        <taxon>Stackebrandtia</taxon>
    </lineage>
</organism>
<dbReference type="InterPro" id="IPR045428">
    <property type="entry name" value="EACC1"/>
</dbReference>
<accession>D3Q4B8</accession>
<proteinExistence type="predicted"/>
<feature type="compositionally biased region" description="Basic and acidic residues" evidence="1">
    <location>
        <begin position="127"/>
        <end position="139"/>
    </location>
</feature>
<sequence>MTTTLAIVTDDPEQARQLLAWLRRESELRGVTDLRLLPPRQTGGHLGEATDTVLAILSNPGAITAVATTIGVWLGQRVGRTRIRVKDGEREVEIETTSRRRAEEYTRTILAELNAGPADSVSLTVRGDNHEHDRTETTD</sequence>
<dbReference type="Proteomes" id="UP000000844">
    <property type="component" value="Chromosome"/>
</dbReference>
<dbReference type="EMBL" id="CP001778">
    <property type="protein sequence ID" value="ADD40078.1"/>
    <property type="molecule type" value="Genomic_DNA"/>
</dbReference>
<dbReference type="Pfam" id="PF19953">
    <property type="entry name" value="EACC1"/>
    <property type="match status" value="1"/>
</dbReference>
<dbReference type="RefSeq" id="WP_013015649.1">
    <property type="nucleotide sequence ID" value="NC_013947.1"/>
</dbReference>
<feature type="region of interest" description="Disordered" evidence="1">
    <location>
        <begin position="120"/>
        <end position="139"/>
    </location>
</feature>
<name>D3Q4B8_STANL</name>
<evidence type="ECO:0000313" key="2">
    <source>
        <dbReference type="EMBL" id="ADD40078.1"/>
    </source>
</evidence>
<dbReference type="HOGENOM" id="CLU_1843898_0_0_11"/>
<dbReference type="OrthoDB" id="5194337at2"/>
<evidence type="ECO:0000313" key="3">
    <source>
        <dbReference type="Proteomes" id="UP000000844"/>
    </source>
</evidence>
<dbReference type="STRING" id="446470.Snas_0360"/>
<keyword evidence="3" id="KW-1185">Reference proteome</keyword>
<dbReference type="KEGG" id="sna:Snas_0360"/>
<dbReference type="AlphaFoldDB" id="D3Q4B8"/>
<evidence type="ECO:0000256" key="1">
    <source>
        <dbReference type="SAM" id="MobiDB-lite"/>
    </source>
</evidence>
<dbReference type="eggNOG" id="ENOG502ZD0Q">
    <property type="taxonomic scope" value="Bacteria"/>
</dbReference>